<sequence length="174" mass="19110">MASLLIGVGVLSYDQIKKQKAKRAEKKAYNSARFSELERENARRINALQKNSCFCQQSDWQGGACERHGYVPAAGTLGGARRWEDVRPPAYEEGEYTNASMGDRAGGSGRGRENSGLDGSAGDDAVLLNNKPRAPVSMPEDEVARINEERRKKGAGGLKGWKLRWKAKEEGVVR</sequence>
<feature type="compositionally biased region" description="Basic and acidic residues" evidence="1">
    <location>
        <begin position="142"/>
        <end position="151"/>
    </location>
</feature>
<dbReference type="EMBL" id="JBEFKJ010000028">
    <property type="protein sequence ID" value="KAL2038937.1"/>
    <property type="molecule type" value="Genomic_DNA"/>
</dbReference>
<name>A0ABR3ZZ15_9LECA</name>
<proteinExistence type="predicted"/>
<keyword evidence="3" id="KW-1185">Reference proteome</keyword>
<comment type="caution">
    <text evidence="2">The sequence shown here is derived from an EMBL/GenBank/DDBJ whole genome shotgun (WGS) entry which is preliminary data.</text>
</comment>
<accession>A0ABR3ZZ15</accession>
<dbReference type="Proteomes" id="UP001590950">
    <property type="component" value="Unassembled WGS sequence"/>
</dbReference>
<evidence type="ECO:0000313" key="2">
    <source>
        <dbReference type="EMBL" id="KAL2038937.1"/>
    </source>
</evidence>
<evidence type="ECO:0000313" key="3">
    <source>
        <dbReference type="Proteomes" id="UP001590950"/>
    </source>
</evidence>
<organism evidence="2 3">
    <name type="scientific">Stereocaulon virgatum</name>
    <dbReference type="NCBI Taxonomy" id="373712"/>
    <lineage>
        <taxon>Eukaryota</taxon>
        <taxon>Fungi</taxon>
        <taxon>Dikarya</taxon>
        <taxon>Ascomycota</taxon>
        <taxon>Pezizomycotina</taxon>
        <taxon>Lecanoromycetes</taxon>
        <taxon>OSLEUM clade</taxon>
        <taxon>Lecanoromycetidae</taxon>
        <taxon>Lecanorales</taxon>
        <taxon>Lecanorineae</taxon>
        <taxon>Stereocaulaceae</taxon>
        <taxon>Stereocaulon</taxon>
    </lineage>
</organism>
<evidence type="ECO:0000256" key="1">
    <source>
        <dbReference type="SAM" id="MobiDB-lite"/>
    </source>
</evidence>
<reference evidence="2 3" key="1">
    <citation type="submission" date="2024-09" db="EMBL/GenBank/DDBJ databases">
        <title>Rethinking Asexuality: The Enigmatic Case of Functional Sexual Genes in Lepraria (Stereocaulaceae).</title>
        <authorList>
            <person name="Doellman M."/>
            <person name="Sun Y."/>
            <person name="Barcenas-Pena A."/>
            <person name="Lumbsch H.T."/>
            <person name="Grewe F."/>
        </authorList>
    </citation>
    <scope>NUCLEOTIDE SEQUENCE [LARGE SCALE GENOMIC DNA]</scope>
    <source>
        <strain evidence="2 3">Mercado 3170</strain>
    </source>
</reference>
<feature type="region of interest" description="Disordered" evidence="1">
    <location>
        <begin position="88"/>
        <end position="160"/>
    </location>
</feature>
<gene>
    <name evidence="2" type="ORF">N7G274_008277</name>
</gene>
<protein>
    <submittedName>
        <fullName evidence="2">Uncharacterized protein</fullName>
    </submittedName>
</protein>